<comment type="subcellular location">
    <subcellularLocation>
        <location evidence="9">Cytoplasm</location>
    </subcellularLocation>
    <subcellularLocation>
        <location evidence="9">Secreted</location>
    </subcellularLocation>
    <subcellularLocation>
        <location evidence="9">Cell surface</location>
    </subcellularLocation>
    <text evidence="9">Fractions of enolase are present in both the cytoplasm and on the cell surface.</text>
</comment>
<name>A0A1F4ZRW5_9BACT</name>
<dbReference type="PANTHER" id="PTHR11902">
    <property type="entry name" value="ENOLASE"/>
    <property type="match status" value="1"/>
</dbReference>
<evidence type="ECO:0000256" key="1">
    <source>
        <dbReference type="ARBA" id="ARBA00005031"/>
    </source>
</evidence>
<dbReference type="SFLD" id="SFLDS00001">
    <property type="entry name" value="Enolase"/>
    <property type="match status" value="1"/>
</dbReference>
<evidence type="ECO:0000256" key="8">
    <source>
        <dbReference type="ARBA" id="ARBA00023239"/>
    </source>
</evidence>
<comment type="cofactor">
    <cofactor evidence="9">
        <name>Mg(2+)</name>
        <dbReference type="ChEBI" id="CHEBI:18420"/>
    </cofactor>
    <text evidence="9">Binds a second Mg(2+) ion via substrate during catalysis.</text>
</comment>
<comment type="caution">
    <text evidence="15">The sequence shown here is derived from an EMBL/GenBank/DDBJ whole genome shotgun (WGS) entry which is preliminary data.</text>
</comment>
<feature type="binding site" evidence="9">
    <location>
        <position position="167"/>
    </location>
    <ligand>
        <name>(2R)-2-phosphoglycerate</name>
        <dbReference type="ChEBI" id="CHEBI:58289"/>
    </ligand>
</feature>
<keyword evidence="6 9" id="KW-0460">Magnesium</keyword>
<evidence type="ECO:0000256" key="12">
    <source>
        <dbReference type="PIRSR" id="PIRSR001400-3"/>
    </source>
</evidence>
<dbReference type="Proteomes" id="UP000176424">
    <property type="component" value="Unassembled WGS sequence"/>
</dbReference>
<comment type="catalytic activity">
    <reaction evidence="9">
        <text>(2R)-2-phosphoglycerate = phosphoenolpyruvate + H2O</text>
        <dbReference type="Rhea" id="RHEA:10164"/>
        <dbReference type="ChEBI" id="CHEBI:15377"/>
        <dbReference type="ChEBI" id="CHEBI:58289"/>
        <dbReference type="ChEBI" id="CHEBI:58702"/>
        <dbReference type="EC" id="4.2.1.11"/>
    </reaction>
</comment>
<dbReference type="AlphaFoldDB" id="A0A1F4ZRW5"/>
<dbReference type="InterPro" id="IPR036849">
    <property type="entry name" value="Enolase-like_C_sf"/>
</dbReference>
<dbReference type="UniPathway" id="UPA00109">
    <property type="reaction ID" value="UER00187"/>
</dbReference>
<keyword evidence="9 12" id="KW-0479">Metal-binding</keyword>
<feature type="binding site" evidence="11">
    <location>
        <begin position="368"/>
        <end position="371"/>
    </location>
    <ligand>
        <name>substrate</name>
    </ligand>
</feature>
<dbReference type="EC" id="4.2.1.11" evidence="3 9"/>
<comment type="similarity">
    <text evidence="2 9">Belongs to the enolase family.</text>
</comment>
<feature type="active site" description="Proton acceptor" evidence="9 10">
    <location>
        <position position="341"/>
    </location>
</feature>
<reference evidence="15 16" key="1">
    <citation type="journal article" date="2016" name="Nat. Commun.">
        <title>Thousands of microbial genomes shed light on interconnected biogeochemical processes in an aquifer system.</title>
        <authorList>
            <person name="Anantharaman K."/>
            <person name="Brown C.T."/>
            <person name="Hug L.A."/>
            <person name="Sharon I."/>
            <person name="Castelle C.J."/>
            <person name="Probst A.J."/>
            <person name="Thomas B.C."/>
            <person name="Singh A."/>
            <person name="Wilkins M.J."/>
            <person name="Karaoz U."/>
            <person name="Brodie E.L."/>
            <person name="Williams K.H."/>
            <person name="Hubbard S.S."/>
            <person name="Banfield J.F."/>
        </authorList>
    </citation>
    <scope>NUCLEOTIDE SEQUENCE [LARGE SCALE GENOMIC DNA]</scope>
</reference>
<comment type="function">
    <text evidence="9">Catalyzes the reversible conversion of 2-phosphoglycerate (2-PG) into phosphoenolpyruvate (PEP). It is essential for the degradation of carbohydrates via glycolysis.</text>
</comment>
<evidence type="ECO:0000256" key="6">
    <source>
        <dbReference type="ARBA" id="ARBA00022842"/>
    </source>
</evidence>
<keyword evidence="5 9" id="KW-0964">Secreted</keyword>
<feature type="binding site" evidence="11">
    <location>
        <position position="392"/>
    </location>
    <ligand>
        <name>substrate</name>
    </ligand>
</feature>
<keyword evidence="7 9" id="KW-0324">Glycolysis</keyword>
<keyword evidence="15" id="KW-0670">Pyruvate</keyword>
<evidence type="ECO:0000256" key="7">
    <source>
        <dbReference type="ARBA" id="ARBA00023152"/>
    </source>
</evidence>
<evidence type="ECO:0000256" key="11">
    <source>
        <dbReference type="PIRSR" id="PIRSR001400-2"/>
    </source>
</evidence>
<dbReference type="GO" id="GO:0004634">
    <property type="term" value="F:phosphopyruvate hydratase activity"/>
    <property type="evidence" value="ECO:0007669"/>
    <property type="project" value="UniProtKB-UniRule"/>
</dbReference>
<feature type="active site" description="Proton donor" evidence="9 10">
    <location>
        <position position="209"/>
    </location>
</feature>
<evidence type="ECO:0000256" key="10">
    <source>
        <dbReference type="PIRSR" id="PIRSR001400-1"/>
    </source>
</evidence>
<dbReference type="CDD" id="cd03313">
    <property type="entry name" value="enolase"/>
    <property type="match status" value="1"/>
</dbReference>
<dbReference type="GO" id="GO:0000015">
    <property type="term" value="C:phosphopyruvate hydratase complex"/>
    <property type="evidence" value="ECO:0007669"/>
    <property type="project" value="InterPro"/>
</dbReference>
<evidence type="ECO:0000256" key="9">
    <source>
        <dbReference type="HAMAP-Rule" id="MF_00318"/>
    </source>
</evidence>
<dbReference type="STRING" id="1797263.A2397_04315"/>
<dbReference type="SUPFAM" id="SSF51604">
    <property type="entry name" value="Enolase C-terminal domain-like"/>
    <property type="match status" value="1"/>
</dbReference>
<dbReference type="InterPro" id="IPR020811">
    <property type="entry name" value="Enolase_N"/>
</dbReference>
<feature type="binding site" evidence="11">
    <location>
        <position position="168"/>
    </location>
    <ligand>
        <name>substrate</name>
    </ligand>
</feature>
<evidence type="ECO:0000313" key="16">
    <source>
        <dbReference type="Proteomes" id="UP000176424"/>
    </source>
</evidence>
<feature type="binding site" evidence="9 12">
    <location>
        <position position="246"/>
    </location>
    <ligand>
        <name>Mg(2+)</name>
        <dbReference type="ChEBI" id="CHEBI:18420"/>
    </ligand>
</feature>
<dbReference type="PANTHER" id="PTHR11902:SF1">
    <property type="entry name" value="ENOLASE"/>
    <property type="match status" value="1"/>
</dbReference>
<dbReference type="GO" id="GO:0000287">
    <property type="term" value="F:magnesium ion binding"/>
    <property type="evidence" value="ECO:0007669"/>
    <property type="project" value="UniProtKB-UniRule"/>
</dbReference>
<accession>A0A1F4ZRW5</accession>
<comment type="cofactor">
    <cofactor evidence="12">
        <name>Mg(2+)</name>
        <dbReference type="ChEBI" id="CHEBI:18420"/>
    </cofactor>
    <text evidence="12">Mg(2+) is required for catalysis and for stabilizing the dimer.</text>
</comment>
<feature type="binding site" evidence="11">
    <location>
        <position position="289"/>
    </location>
    <ligand>
        <name>substrate</name>
    </ligand>
</feature>
<dbReference type="InterPro" id="IPR000941">
    <property type="entry name" value="Enolase"/>
</dbReference>
<evidence type="ECO:0000256" key="5">
    <source>
        <dbReference type="ARBA" id="ARBA00022525"/>
    </source>
</evidence>
<keyword evidence="8 9" id="KW-0456">Lyase</keyword>
<feature type="binding site" evidence="9 12">
    <location>
        <position position="316"/>
    </location>
    <ligand>
        <name>Mg(2+)</name>
        <dbReference type="ChEBI" id="CHEBI:18420"/>
    </ligand>
</feature>
<feature type="binding site" evidence="11">
    <location>
        <position position="316"/>
    </location>
    <ligand>
        <name>substrate</name>
    </ligand>
</feature>
<dbReference type="SUPFAM" id="SSF54826">
    <property type="entry name" value="Enolase N-terminal domain-like"/>
    <property type="match status" value="1"/>
</dbReference>
<dbReference type="GO" id="GO:0006096">
    <property type="term" value="P:glycolytic process"/>
    <property type="evidence" value="ECO:0007669"/>
    <property type="project" value="UniProtKB-UniRule"/>
</dbReference>
<evidence type="ECO:0000256" key="3">
    <source>
        <dbReference type="ARBA" id="ARBA00012058"/>
    </source>
</evidence>
<feature type="binding site" evidence="9">
    <location>
        <position position="370"/>
    </location>
    <ligand>
        <name>(2R)-2-phosphoglycerate</name>
        <dbReference type="ChEBI" id="CHEBI:58289"/>
    </ligand>
</feature>
<dbReference type="Gene3D" id="3.30.390.10">
    <property type="entry name" value="Enolase-like, N-terminal domain"/>
    <property type="match status" value="1"/>
</dbReference>
<dbReference type="InterPro" id="IPR029017">
    <property type="entry name" value="Enolase-like_N"/>
</dbReference>
<evidence type="ECO:0000259" key="14">
    <source>
        <dbReference type="SMART" id="SM01193"/>
    </source>
</evidence>
<feature type="binding site" evidence="9 12">
    <location>
        <position position="289"/>
    </location>
    <ligand>
        <name>Mg(2+)</name>
        <dbReference type="ChEBI" id="CHEBI:18420"/>
    </ligand>
</feature>
<sequence>MPKLAQLFSREILDSRSNPTLETVAILDDGSFGMASVPSGSSTGAEESAEIRDNDPNRYFGKGVLKAVYNVNSEIKSALIGKDFDSPQTVDQALINLDGTSTKARLGANALLSVSMAVTKALAASYKVPLYKYIATVADNKDPLFIPTPVFNMINGGKHGAGNLDFQEFHVIPTRTGPFSTMLQTGVEIYQVIKKLLARRGAIHSVGDEGGFAPNLFTNLDALEILVESITECRKKPTIDVELGLDVAANSFYNNGKYSIKDRSQPMEAPEFIDYLRDLNNQYHLRLLEDPLFESDWKGWSSITAELGANTTIVGDDLLVTNKDKVTKAVAEKACTGIIIKPNQNGTVTESIAVVKQSRQAGWKINASHRSGETTDTFIADFAVGVGADYAKFGAPCRGERTVKYNRFLVIETELSSH</sequence>
<dbReference type="Pfam" id="PF00113">
    <property type="entry name" value="Enolase_C"/>
    <property type="match status" value="1"/>
</dbReference>
<dbReference type="InterPro" id="IPR020810">
    <property type="entry name" value="Enolase_C"/>
</dbReference>
<feature type="domain" description="Enolase C-terminal TIM barrel" evidence="13">
    <location>
        <begin position="143"/>
        <end position="418"/>
    </location>
</feature>
<feature type="binding site" evidence="9">
    <location>
        <position position="392"/>
    </location>
    <ligand>
        <name>(2R)-2-phosphoglycerate</name>
        <dbReference type="ChEBI" id="CHEBI:58289"/>
    </ligand>
</feature>
<dbReference type="SFLD" id="SFLDG00178">
    <property type="entry name" value="enolase"/>
    <property type="match status" value="1"/>
</dbReference>
<comment type="pathway">
    <text evidence="1 9">Carbohydrate degradation; glycolysis; pyruvate from D-glyceraldehyde 3-phosphate: step 4/5.</text>
</comment>
<dbReference type="GO" id="GO:0005576">
    <property type="term" value="C:extracellular region"/>
    <property type="evidence" value="ECO:0007669"/>
    <property type="project" value="UniProtKB-SubCell"/>
</dbReference>
<proteinExistence type="inferred from homology"/>
<dbReference type="PRINTS" id="PR00148">
    <property type="entry name" value="ENOLASE"/>
</dbReference>
<dbReference type="SMART" id="SM01193">
    <property type="entry name" value="Enolase_N"/>
    <property type="match status" value="1"/>
</dbReference>
<dbReference type="Gene3D" id="3.20.20.120">
    <property type="entry name" value="Enolase-like C-terminal domain"/>
    <property type="match status" value="1"/>
</dbReference>
<dbReference type="Pfam" id="PF03952">
    <property type="entry name" value="Enolase_N"/>
    <property type="match status" value="1"/>
</dbReference>
<dbReference type="SFLD" id="SFLDF00002">
    <property type="entry name" value="enolase"/>
    <property type="match status" value="1"/>
</dbReference>
<dbReference type="PIRSF" id="PIRSF001400">
    <property type="entry name" value="Enolase"/>
    <property type="match status" value="1"/>
</dbReference>
<protein>
    <recommendedName>
        <fullName evidence="4 9">Enolase</fullName>
        <ecNumber evidence="3 9">4.2.1.11</ecNumber>
    </recommendedName>
    <alternativeName>
        <fullName evidence="9">2-phospho-D-glycerate hydro-lyase</fullName>
    </alternativeName>
    <alternativeName>
        <fullName evidence="9">2-phosphoglycerate dehydratase</fullName>
    </alternativeName>
</protein>
<organism evidence="15 16">
    <name type="scientific">Candidatus Amesbacteria bacterium RIFOXYB1_FULL_44_23</name>
    <dbReference type="NCBI Taxonomy" id="1797263"/>
    <lineage>
        <taxon>Bacteria</taxon>
        <taxon>Candidatus Amesiibacteriota</taxon>
    </lineage>
</organism>
<feature type="domain" description="Enolase N-terminal" evidence="14">
    <location>
        <begin position="4"/>
        <end position="134"/>
    </location>
</feature>
<feature type="binding site" evidence="9">
    <location>
        <position position="371"/>
    </location>
    <ligand>
        <name>(2R)-2-phosphoglycerate</name>
        <dbReference type="ChEBI" id="CHEBI:58289"/>
    </ligand>
</feature>
<keyword evidence="9" id="KW-0963">Cytoplasm</keyword>
<feature type="binding site" evidence="9">
    <location>
        <position position="341"/>
    </location>
    <ligand>
        <name>(2R)-2-phosphoglycerate</name>
        <dbReference type="ChEBI" id="CHEBI:58289"/>
    </ligand>
</feature>
<dbReference type="PROSITE" id="PS00164">
    <property type="entry name" value="ENOLASE"/>
    <property type="match status" value="1"/>
</dbReference>
<dbReference type="EMBL" id="MEXR01000037">
    <property type="protein sequence ID" value="OGD09179.1"/>
    <property type="molecule type" value="Genomic_DNA"/>
</dbReference>
<evidence type="ECO:0000256" key="4">
    <source>
        <dbReference type="ARBA" id="ARBA00017068"/>
    </source>
</evidence>
<dbReference type="InterPro" id="IPR020809">
    <property type="entry name" value="Enolase_CS"/>
</dbReference>
<dbReference type="NCBIfam" id="TIGR01060">
    <property type="entry name" value="eno"/>
    <property type="match status" value="1"/>
</dbReference>
<dbReference type="HAMAP" id="MF_00318">
    <property type="entry name" value="Enolase"/>
    <property type="match status" value="1"/>
</dbReference>
<feature type="binding site" evidence="11">
    <location>
        <position position="159"/>
    </location>
    <ligand>
        <name>substrate</name>
    </ligand>
</feature>
<evidence type="ECO:0000313" key="15">
    <source>
        <dbReference type="EMBL" id="OGD09179.1"/>
    </source>
</evidence>
<dbReference type="SMART" id="SM01192">
    <property type="entry name" value="Enolase_C"/>
    <property type="match status" value="1"/>
</dbReference>
<dbReference type="GO" id="GO:0009986">
    <property type="term" value="C:cell surface"/>
    <property type="evidence" value="ECO:0007669"/>
    <property type="project" value="UniProtKB-SubCell"/>
</dbReference>
<evidence type="ECO:0000256" key="2">
    <source>
        <dbReference type="ARBA" id="ARBA00009604"/>
    </source>
</evidence>
<evidence type="ECO:0000259" key="13">
    <source>
        <dbReference type="SMART" id="SM01192"/>
    </source>
</evidence>
<gene>
    <name evidence="9" type="primary">eno</name>
    <name evidence="15" type="ORF">A2397_04315</name>
</gene>